<feature type="transmembrane region" description="Helical" evidence="1">
    <location>
        <begin position="101"/>
        <end position="118"/>
    </location>
</feature>
<reference evidence="2 3" key="1">
    <citation type="journal article" date="2024" name="G3 (Bethesda)">
        <title>Genome assembly of Hibiscus sabdariffa L. provides insights into metabolisms of medicinal natural products.</title>
        <authorList>
            <person name="Kim T."/>
        </authorList>
    </citation>
    <scope>NUCLEOTIDE SEQUENCE [LARGE SCALE GENOMIC DNA]</scope>
    <source>
        <strain evidence="2">TK-2024</strain>
        <tissue evidence="2">Old leaves</tissue>
    </source>
</reference>
<evidence type="ECO:0000256" key="1">
    <source>
        <dbReference type="SAM" id="Phobius"/>
    </source>
</evidence>
<evidence type="ECO:0000313" key="2">
    <source>
        <dbReference type="EMBL" id="KAK8556946.1"/>
    </source>
</evidence>
<protein>
    <submittedName>
        <fullName evidence="2">Uncharacterized protein</fullName>
    </submittedName>
</protein>
<accession>A0ABR2EDC2</accession>
<keyword evidence="1" id="KW-0812">Transmembrane</keyword>
<dbReference type="Proteomes" id="UP001472677">
    <property type="component" value="Unassembled WGS sequence"/>
</dbReference>
<keyword evidence="1" id="KW-0472">Membrane</keyword>
<evidence type="ECO:0000313" key="3">
    <source>
        <dbReference type="Proteomes" id="UP001472677"/>
    </source>
</evidence>
<dbReference type="EMBL" id="JBBPBM010000017">
    <property type="protein sequence ID" value="KAK8556946.1"/>
    <property type="molecule type" value="Genomic_DNA"/>
</dbReference>
<gene>
    <name evidence="2" type="ORF">V6N12_003335</name>
</gene>
<keyword evidence="3" id="KW-1185">Reference proteome</keyword>
<comment type="caution">
    <text evidence="2">The sequence shown here is derived from an EMBL/GenBank/DDBJ whole genome shotgun (WGS) entry which is preliminary data.</text>
</comment>
<sequence length="126" mass="14370">MLAKVMRGGCGPPKRRRWPIIGHAPPASGGVFFWPVFLRKAFDIHGKEKRKSSNEKPVIVTVDVAVTKSKWSIAIESKIHLQWRMRGSRIYSQSPRKGQRSVMFMFLLSLVGVIWISIDQLQVGQR</sequence>
<keyword evidence="1" id="KW-1133">Transmembrane helix</keyword>
<organism evidence="2 3">
    <name type="scientific">Hibiscus sabdariffa</name>
    <name type="common">roselle</name>
    <dbReference type="NCBI Taxonomy" id="183260"/>
    <lineage>
        <taxon>Eukaryota</taxon>
        <taxon>Viridiplantae</taxon>
        <taxon>Streptophyta</taxon>
        <taxon>Embryophyta</taxon>
        <taxon>Tracheophyta</taxon>
        <taxon>Spermatophyta</taxon>
        <taxon>Magnoliopsida</taxon>
        <taxon>eudicotyledons</taxon>
        <taxon>Gunneridae</taxon>
        <taxon>Pentapetalae</taxon>
        <taxon>rosids</taxon>
        <taxon>malvids</taxon>
        <taxon>Malvales</taxon>
        <taxon>Malvaceae</taxon>
        <taxon>Malvoideae</taxon>
        <taxon>Hibiscus</taxon>
    </lineage>
</organism>
<name>A0ABR2EDC2_9ROSI</name>
<proteinExistence type="predicted"/>